<protein>
    <submittedName>
        <fullName evidence="16">NAD(P)/FAD-dependent oxidoreductase</fullName>
    </submittedName>
</protein>
<sequence>MPASPRSRPQSAQHLEVQRVKVAIVGYGMAGARIARELGRRGVDVTVFGAESAAAYNRILLSSMIAGKQTEAEIALPVPPDHVELRLGEAVEHVDLDAKTVNGIEFDKLVLATGAEAFVPPIPGLDPLPTGAYVLRTIEDARSILDEAANRASAVVLGGGLLGLESARGLAKRGMDVTVVHAAGHLMDRQLDPLGAKVLADSYAEVGVASITDARTTRVVHGDDGLTLVLADGRTVTGQLLVVSCGIRPNIELAQAMGLETGRGVVIDDQCRTSHPDVFAVGDCAEHRGIAYGLVGPAWEQADVVVDLLSDLNPDAAYEGSRLVTRLKASGIELAAMGDVEGDEVVSFADPARGTYARLVIDEEGRLAGAVMLGDNPMVGQVVQLFDTGDPVPHDRRTLLMGRPGESVSVAPETPASMPDEVVVCRCNNVTKRELRTAFFDGARTPEALSDATQASTGCGTCTEDVAGLCKWLNSTVAGIGSAAEQLDEVSA</sequence>
<proteinExistence type="inferred from homology"/>
<dbReference type="EMBL" id="JABFXE010000534">
    <property type="protein sequence ID" value="NUQ89356.1"/>
    <property type="molecule type" value="Genomic_DNA"/>
</dbReference>
<evidence type="ECO:0000256" key="3">
    <source>
        <dbReference type="ARBA" id="ARBA00001974"/>
    </source>
</evidence>
<keyword evidence="11" id="KW-0408">Iron</keyword>
<evidence type="ECO:0000259" key="13">
    <source>
        <dbReference type="Pfam" id="PF04324"/>
    </source>
</evidence>
<dbReference type="Gene3D" id="3.30.390.30">
    <property type="match status" value="1"/>
</dbReference>
<comment type="similarity">
    <text evidence="5">Belongs to the nitrite and sulfite reductase 4Fe-4S domain family.</text>
</comment>
<comment type="cofactor">
    <cofactor evidence="1">
        <name>siroheme</name>
        <dbReference type="ChEBI" id="CHEBI:60052"/>
    </cofactor>
</comment>
<dbReference type="GO" id="GO:0016491">
    <property type="term" value="F:oxidoreductase activity"/>
    <property type="evidence" value="ECO:0007669"/>
    <property type="project" value="UniProtKB-KW"/>
</dbReference>
<name>A0A850CB84_9ACTN</name>
<dbReference type="AlphaFoldDB" id="A0A850CB84"/>
<evidence type="ECO:0000256" key="5">
    <source>
        <dbReference type="ARBA" id="ARBA00010429"/>
    </source>
</evidence>
<keyword evidence="8" id="KW-0479">Metal-binding</keyword>
<evidence type="ECO:0000259" key="14">
    <source>
        <dbReference type="Pfam" id="PF07992"/>
    </source>
</evidence>
<comment type="pathway">
    <text evidence="4">Nitrogen metabolism; nitrate reduction (assimilation).</text>
</comment>
<dbReference type="InterPro" id="IPR041575">
    <property type="entry name" value="Rubredoxin_C"/>
</dbReference>
<evidence type="ECO:0000313" key="17">
    <source>
        <dbReference type="Proteomes" id="UP000574690"/>
    </source>
</evidence>
<feature type="domain" description="FAD/NAD(P)-binding" evidence="14">
    <location>
        <begin position="21"/>
        <end position="287"/>
    </location>
</feature>
<keyword evidence="7" id="KW-0285">Flavoprotein</keyword>
<evidence type="ECO:0000256" key="7">
    <source>
        <dbReference type="ARBA" id="ARBA00022630"/>
    </source>
</evidence>
<comment type="cofactor">
    <cofactor evidence="2">
        <name>[4Fe-4S] cluster</name>
        <dbReference type="ChEBI" id="CHEBI:49883"/>
    </cofactor>
</comment>
<comment type="cofactor">
    <cofactor evidence="3">
        <name>FAD</name>
        <dbReference type="ChEBI" id="CHEBI:57692"/>
    </cofactor>
</comment>
<feature type="domain" description="BFD-like [2Fe-2S]-binding" evidence="13">
    <location>
        <begin position="423"/>
        <end position="468"/>
    </location>
</feature>
<keyword evidence="10" id="KW-0560">Oxidoreductase</keyword>
<dbReference type="InterPro" id="IPR052034">
    <property type="entry name" value="NasD-like"/>
</dbReference>
<dbReference type="Pfam" id="PF04324">
    <property type="entry name" value="Fer2_BFD"/>
    <property type="match status" value="1"/>
</dbReference>
<dbReference type="Pfam" id="PF18267">
    <property type="entry name" value="Rubredoxin_C"/>
    <property type="match status" value="1"/>
</dbReference>
<dbReference type="Gene3D" id="3.50.50.60">
    <property type="entry name" value="FAD/NAD(P)-binding domain"/>
    <property type="match status" value="2"/>
</dbReference>
<dbReference type="InterPro" id="IPR036188">
    <property type="entry name" value="FAD/NAD-bd_sf"/>
</dbReference>
<keyword evidence="6" id="KW-0349">Heme</keyword>
<dbReference type="PANTHER" id="PTHR43809:SF1">
    <property type="entry name" value="NITRITE REDUCTASE (NADH) LARGE SUBUNIT"/>
    <property type="match status" value="1"/>
</dbReference>
<reference evidence="16 17" key="1">
    <citation type="submission" date="2020-05" db="EMBL/GenBank/DDBJ databases">
        <title>DNA-SIP metagenomic assembled genomes.</title>
        <authorList>
            <person name="Yu J."/>
        </authorList>
    </citation>
    <scope>NUCLEOTIDE SEQUENCE [LARGE SCALE GENOMIC DNA]</scope>
    <source>
        <strain evidence="16">Bin5.27</strain>
    </source>
</reference>
<dbReference type="Proteomes" id="UP000574690">
    <property type="component" value="Unassembled WGS sequence"/>
</dbReference>
<gene>
    <name evidence="16" type="ORF">HOQ43_12950</name>
</gene>
<dbReference type="Gene3D" id="1.10.10.1100">
    <property type="entry name" value="BFD-like [2Fe-2S]-binding domain"/>
    <property type="match status" value="1"/>
</dbReference>
<evidence type="ECO:0000313" key="16">
    <source>
        <dbReference type="EMBL" id="NUQ89356.1"/>
    </source>
</evidence>
<dbReference type="PANTHER" id="PTHR43809">
    <property type="entry name" value="NITRITE REDUCTASE (NADH) LARGE SUBUNIT"/>
    <property type="match status" value="1"/>
</dbReference>
<dbReference type="PRINTS" id="PR00368">
    <property type="entry name" value="FADPNR"/>
</dbReference>
<comment type="caution">
    <text evidence="16">The sequence shown here is derived from an EMBL/GenBank/DDBJ whole genome shotgun (WGS) entry which is preliminary data.</text>
</comment>
<evidence type="ECO:0000256" key="9">
    <source>
        <dbReference type="ARBA" id="ARBA00022827"/>
    </source>
</evidence>
<keyword evidence="12" id="KW-0411">Iron-sulfur</keyword>
<dbReference type="Pfam" id="PF07992">
    <property type="entry name" value="Pyr_redox_2"/>
    <property type="match status" value="1"/>
</dbReference>
<dbReference type="GO" id="GO:0051536">
    <property type="term" value="F:iron-sulfur cluster binding"/>
    <property type="evidence" value="ECO:0007669"/>
    <property type="project" value="UniProtKB-KW"/>
</dbReference>
<dbReference type="GO" id="GO:0046872">
    <property type="term" value="F:metal ion binding"/>
    <property type="evidence" value="ECO:0007669"/>
    <property type="project" value="UniProtKB-KW"/>
</dbReference>
<evidence type="ECO:0000256" key="11">
    <source>
        <dbReference type="ARBA" id="ARBA00023004"/>
    </source>
</evidence>
<evidence type="ECO:0000256" key="1">
    <source>
        <dbReference type="ARBA" id="ARBA00001929"/>
    </source>
</evidence>
<keyword evidence="9" id="KW-0274">FAD</keyword>
<evidence type="ECO:0000256" key="2">
    <source>
        <dbReference type="ARBA" id="ARBA00001966"/>
    </source>
</evidence>
<evidence type="ECO:0000256" key="8">
    <source>
        <dbReference type="ARBA" id="ARBA00022723"/>
    </source>
</evidence>
<dbReference type="PRINTS" id="PR00469">
    <property type="entry name" value="PNDRDTASEII"/>
</dbReference>
<dbReference type="InterPro" id="IPR016156">
    <property type="entry name" value="FAD/NAD-linked_Rdtase_dimer_sf"/>
</dbReference>
<evidence type="ECO:0000256" key="12">
    <source>
        <dbReference type="ARBA" id="ARBA00023014"/>
    </source>
</evidence>
<feature type="domain" description="NADH-rubredoxin oxidoreductase C-terminal" evidence="15">
    <location>
        <begin position="324"/>
        <end position="375"/>
    </location>
</feature>
<dbReference type="InterPro" id="IPR007419">
    <property type="entry name" value="BFD-like_2Fe2S-bd_dom"/>
</dbReference>
<evidence type="ECO:0000256" key="10">
    <source>
        <dbReference type="ARBA" id="ARBA00023002"/>
    </source>
</evidence>
<organism evidence="16 17">
    <name type="scientific">Glycomyces artemisiae</name>
    <dbReference type="NCBI Taxonomy" id="1076443"/>
    <lineage>
        <taxon>Bacteria</taxon>
        <taxon>Bacillati</taxon>
        <taxon>Actinomycetota</taxon>
        <taxon>Actinomycetes</taxon>
        <taxon>Glycomycetales</taxon>
        <taxon>Glycomycetaceae</taxon>
        <taxon>Glycomyces</taxon>
    </lineage>
</organism>
<dbReference type="InterPro" id="IPR023753">
    <property type="entry name" value="FAD/NAD-binding_dom"/>
</dbReference>
<evidence type="ECO:0000256" key="6">
    <source>
        <dbReference type="ARBA" id="ARBA00022617"/>
    </source>
</evidence>
<dbReference type="InterPro" id="IPR041854">
    <property type="entry name" value="BFD-like_2Fe2S-bd_dom_sf"/>
</dbReference>
<dbReference type="SUPFAM" id="SSF51905">
    <property type="entry name" value="FAD/NAD(P)-binding domain"/>
    <property type="match status" value="1"/>
</dbReference>
<accession>A0A850CB84</accession>
<evidence type="ECO:0000259" key="15">
    <source>
        <dbReference type="Pfam" id="PF18267"/>
    </source>
</evidence>
<evidence type="ECO:0000256" key="4">
    <source>
        <dbReference type="ARBA" id="ARBA00005096"/>
    </source>
</evidence>